<sequence length="272" mass="29308">MYRRSHSSAAEEAMSLLHSSPTSGPSPDQGQELAIPIPGSYHSISMLHPPKMRSLSKMPRHVFKLKSRPGSKETSSKENPFKTKQGKCTPLEHVSLENDETVLATVSGNSDEQPCSGLLQLSPVSLGYLELSGDHRRPSLSPLSEGFDDTRVVPLAPFPRVSHLPSAFFSDREAAPDFTNPFATPLFPPSGFGGTLLVADSAEHSDDQLSPGPTTSLSAITNVEVDHLTFDPTQVKTQQVKGKALIILGEEVGTFSGTACRKVDSEWLLFAS</sequence>
<keyword evidence="3" id="KW-1185">Reference proteome</keyword>
<evidence type="ECO:0000256" key="1">
    <source>
        <dbReference type="SAM" id="MobiDB-lite"/>
    </source>
</evidence>
<feature type="compositionally biased region" description="Polar residues" evidence="1">
    <location>
        <begin position="17"/>
        <end position="29"/>
    </location>
</feature>
<name>A0AA39PNW6_9AGAR</name>
<evidence type="ECO:0000313" key="2">
    <source>
        <dbReference type="EMBL" id="KAK0487803.1"/>
    </source>
</evidence>
<reference evidence="2" key="1">
    <citation type="submission" date="2023-06" db="EMBL/GenBank/DDBJ databases">
        <authorList>
            <consortium name="Lawrence Berkeley National Laboratory"/>
            <person name="Ahrendt S."/>
            <person name="Sahu N."/>
            <person name="Indic B."/>
            <person name="Wong-Bajracharya J."/>
            <person name="Merenyi Z."/>
            <person name="Ke H.-M."/>
            <person name="Monk M."/>
            <person name="Kocsube S."/>
            <person name="Drula E."/>
            <person name="Lipzen A."/>
            <person name="Balint B."/>
            <person name="Henrissat B."/>
            <person name="Andreopoulos B."/>
            <person name="Martin F.M."/>
            <person name="Harder C.B."/>
            <person name="Rigling D."/>
            <person name="Ford K.L."/>
            <person name="Foster G.D."/>
            <person name="Pangilinan J."/>
            <person name="Papanicolaou A."/>
            <person name="Barry K."/>
            <person name="LaButti K."/>
            <person name="Viragh M."/>
            <person name="Koriabine M."/>
            <person name="Yan M."/>
            <person name="Riley R."/>
            <person name="Champramary S."/>
            <person name="Plett K.L."/>
            <person name="Tsai I.J."/>
            <person name="Slot J."/>
            <person name="Sipos G."/>
            <person name="Plett J."/>
            <person name="Nagy L.G."/>
            <person name="Grigoriev I.V."/>
        </authorList>
    </citation>
    <scope>NUCLEOTIDE SEQUENCE</scope>
    <source>
        <strain evidence="2">ICMP 16352</strain>
    </source>
</reference>
<accession>A0AA39PNW6</accession>
<proteinExistence type="predicted"/>
<dbReference type="EMBL" id="JAUEPR010000003">
    <property type="protein sequence ID" value="KAK0487803.1"/>
    <property type="molecule type" value="Genomic_DNA"/>
</dbReference>
<comment type="caution">
    <text evidence="2">The sequence shown here is derived from an EMBL/GenBank/DDBJ whole genome shotgun (WGS) entry which is preliminary data.</text>
</comment>
<feature type="region of interest" description="Disordered" evidence="1">
    <location>
        <begin position="1"/>
        <end position="34"/>
    </location>
</feature>
<dbReference type="AlphaFoldDB" id="A0AA39PNW6"/>
<dbReference type="Proteomes" id="UP001175227">
    <property type="component" value="Unassembled WGS sequence"/>
</dbReference>
<protein>
    <submittedName>
        <fullName evidence="2">Uncharacterized protein</fullName>
    </submittedName>
</protein>
<evidence type="ECO:0000313" key="3">
    <source>
        <dbReference type="Proteomes" id="UP001175227"/>
    </source>
</evidence>
<feature type="compositionally biased region" description="Basic and acidic residues" evidence="1">
    <location>
        <begin position="70"/>
        <end position="81"/>
    </location>
</feature>
<feature type="region of interest" description="Disordered" evidence="1">
    <location>
        <begin position="64"/>
        <end position="86"/>
    </location>
</feature>
<gene>
    <name evidence="2" type="ORF">IW261DRAFT_1449974</name>
</gene>
<organism evidence="2 3">
    <name type="scientific">Armillaria novae-zelandiae</name>
    <dbReference type="NCBI Taxonomy" id="153914"/>
    <lineage>
        <taxon>Eukaryota</taxon>
        <taxon>Fungi</taxon>
        <taxon>Dikarya</taxon>
        <taxon>Basidiomycota</taxon>
        <taxon>Agaricomycotina</taxon>
        <taxon>Agaricomycetes</taxon>
        <taxon>Agaricomycetidae</taxon>
        <taxon>Agaricales</taxon>
        <taxon>Marasmiineae</taxon>
        <taxon>Physalacriaceae</taxon>
        <taxon>Armillaria</taxon>
    </lineage>
</organism>